<keyword evidence="1" id="KW-0732">Signal</keyword>
<gene>
    <name evidence="2" type="ORF">QBC37DRAFT_112894</name>
</gene>
<reference evidence="2" key="1">
    <citation type="journal article" date="2023" name="Mol. Phylogenet. Evol.">
        <title>Genome-scale phylogeny and comparative genomics of the fungal order Sordariales.</title>
        <authorList>
            <person name="Hensen N."/>
            <person name="Bonometti L."/>
            <person name="Westerberg I."/>
            <person name="Brannstrom I.O."/>
            <person name="Guillou S."/>
            <person name="Cros-Aarteil S."/>
            <person name="Calhoun S."/>
            <person name="Haridas S."/>
            <person name="Kuo A."/>
            <person name="Mondo S."/>
            <person name="Pangilinan J."/>
            <person name="Riley R."/>
            <person name="LaButti K."/>
            <person name="Andreopoulos B."/>
            <person name="Lipzen A."/>
            <person name="Chen C."/>
            <person name="Yan M."/>
            <person name="Daum C."/>
            <person name="Ng V."/>
            <person name="Clum A."/>
            <person name="Steindorff A."/>
            <person name="Ohm R.A."/>
            <person name="Martin F."/>
            <person name="Silar P."/>
            <person name="Natvig D.O."/>
            <person name="Lalanne C."/>
            <person name="Gautier V."/>
            <person name="Ament-Velasquez S.L."/>
            <person name="Kruys A."/>
            <person name="Hutchinson M.I."/>
            <person name="Powell A.J."/>
            <person name="Barry K."/>
            <person name="Miller A.N."/>
            <person name="Grigoriev I.V."/>
            <person name="Debuchy R."/>
            <person name="Gladieux P."/>
            <person name="Hiltunen Thoren M."/>
            <person name="Johannesson H."/>
        </authorList>
    </citation>
    <scope>NUCLEOTIDE SEQUENCE</scope>
    <source>
        <strain evidence="2">PSN293</strain>
    </source>
</reference>
<dbReference type="Proteomes" id="UP001301769">
    <property type="component" value="Unassembled WGS sequence"/>
</dbReference>
<dbReference type="AlphaFoldDB" id="A0AAN6YBD2"/>
<evidence type="ECO:0000256" key="1">
    <source>
        <dbReference type="SAM" id="SignalP"/>
    </source>
</evidence>
<accession>A0AAN6YBD2</accession>
<name>A0AAN6YBD2_9PEZI</name>
<dbReference type="Pfam" id="PF11937">
    <property type="entry name" value="DUF3455"/>
    <property type="match status" value="1"/>
</dbReference>
<reference evidence="2" key="2">
    <citation type="submission" date="2023-05" db="EMBL/GenBank/DDBJ databases">
        <authorList>
            <consortium name="Lawrence Berkeley National Laboratory"/>
            <person name="Steindorff A."/>
            <person name="Hensen N."/>
            <person name="Bonometti L."/>
            <person name="Westerberg I."/>
            <person name="Brannstrom I.O."/>
            <person name="Guillou S."/>
            <person name="Cros-Aarteil S."/>
            <person name="Calhoun S."/>
            <person name="Haridas S."/>
            <person name="Kuo A."/>
            <person name="Mondo S."/>
            <person name="Pangilinan J."/>
            <person name="Riley R."/>
            <person name="Labutti K."/>
            <person name="Andreopoulos B."/>
            <person name="Lipzen A."/>
            <person name="Chen C."/>
            <person name="Yanf M."/>
            <person name="Daum C."/>
            <person name="Ng V."/>
            <person name="Clum A."/>
            <person name="Ohm R."/>
            <person name="Martin F."/>
            <person name="Silar P."/>
            <person name="Natvig D."/>
            <person name="Lalanne C."/>
            <person name="Gautier V."/>
            <person name="Ament-Velasquez S.L."/>
            <person name="Kruys A."/>
            <person name="Hutchinson M.I."/>
            <person name="Powell A.J."/>
            <person name="Barry K."/>
            <person name="Miller A.N."/>
            <person name="Grigoriev I.V."/>
            <person name="Debuchy R."/>
            <person name="Gladieux P."/>
            <person name="Thoren M.H."/>
            <person name="Johannesson H."/>
        </authorList>
    </citation>
    <scope>NUCLEOTIDE SEQUENCE</scope>
    <source>
        <strain evidence="2">PSN293</strain>
    </source>
</reference>
<keyword evidence="3" id="KW-1185">Reference proteome</keyword>
<evidence type="ECO:0000313" key="2">
    <source>
        <dbReference type="EMBL" id="KAK4215924.1"/>
    </source>
</evidence>
<comment type="caution">
    <text evidence="2">The sequence shown here is derived from an EMBL/GenBank/DDBJ whole genome shotgun (WGS) entry which is preliminary data.</text>
</comment>
<organism evidence="2 3">
    <name type="scientific">Rhypophila decipiens</name>
    <dbReference type="NCBI Taxonomy" id="261697"/>
    <lineage>
        <taxon>Eukaryota</taxon>
        <taxon>Fungi</taxon>
        <taxon>Dikarya</taxon>
        <taxon>Ascomycota</taxon>
        <taxon>Pezizomycotina</taxon>
        <taxon>Sordariomycetes</taxon>
        <taxon>Sordariomycetidae</taxon>
        <taxon>Sordariales</taxon>
        <taxon>Naviculisporaceae</taxon>
        <taxon>Rhypophila</taxon>
    </lineage>
</organism>
<dbReference type="PANTHER" id="PTHR35567:SF1">
    <property type="entry name" value="CONSERVED FUNGAL PROTEIN (AFU_ORTHOLOGUE AFUA_1G14230)"/>
    <property type="match status" value="1"/>
</dbReference>
<sequence>MYASLLLVSALGACSALAAPVTPDLKLAPSIDTVSEYFNMLAATIKGVKPGPVPVCDISKAKLPAGASGLAPPSAGFKIKHIALGRGTQNYTCDLSKPDEAPKAAGAVATLFDASCVVSAYPDLARSLGKVAMQFNLTSAESKLNPSNLAISGHHFFTGPTTPFFDLDVSTKKLGHANCAKDGATPAPANAPKGQKGEAAVPWLKLLTISGATGNLREVYRVETVGGSAPATCQGLPAGFTVQYAAQYWFYEGKA</sequence>
<feature type="chain" id="PRO_5042957988" evidence="1">
    <location>
        <begin position="19"/>
        <end position="255"/>
    </location>
</feature>
<dbReference type="PANTHER" id="PTHR35567">
    <property type="entry name" value="MALATE DEHYDROGENASE (AFU_ORTHOLOGUE AFUA_2G13800)"/>
    <property type="match status" value="1"/>
</dbReference>
<dbReference type="InterPro" id="IPR021851">
    <property type="entry name" value="DUF3455"/>
</dbReference>
<feature type="signal peptide" evidence="1">
    <location>
        <begin position="1"/>
        <end position="18"/>
    </location>
</feature>
<evidence type="ECO:0000313" key="3">
    <source>
        <dbReference type="Proteomes" id="UP001301769"/>
    </source>
</evidence>
<proteinExistence type="predicted"/>
<dbReference type="EMBL" id="MU858074">
    <property type="protein sequence ID" value="KAK4215924.1"/>
    <property type="molecule type" value="Genomic_DNA"/>
</dbReference>
<protein>
    <submittedName>
        <fullName evidence="2">Malate dehydrogenase</fullName>
    </submittedName>
</protein>